<evidence type="ECO:0000256" key="1">
    <source>
        <dbReference type="SAM" id="MobiDB-lite"/>
    </source>
</evidence>
<dbReference type="OrthoDB" id="8117402at2759"/>
<protein>
    <recommendedName>
        <fullName evidence="4">DUF4817 domain-containing protein</fullName>
    </recommendedName>
</protein>
<comment type="caution">
    <text evidence="2">The sequence shown here is derived from an EMBL/GenBank/DDBJ whole genome shotgun (WGS) entry which is preliminary data.</text>
</comment>
<evidence type="ECO:0000313" key="2">
    <source>
        <dbReference type="EMBL" id="GBM72897.1"/>
    </source>
</evidence>
<dbReference type="EMBL" id="BGPR01002407">
    <property type="protein sequence ID" value="GBM72897.1"/>
    <property type="molecule type" value="Genomic_DNA"/>
</dbReference>
<keyword evidence="3" id="KW-1185">Reference proteome</keyword>
<sequence>MPLTKEERIDIILLAGNGTTRHVALTSNATHRTQIRHDIVTIFNHEIQKVARSGRPKTATDEGTSTQVRAAMARSPSKGTRCANGNQPKQCYGHFAILTSGIHTSCRCCNT</sequence>
<accession>A0A4Y2I581</accession>
<proteinExistence type="predicted"/>
<dbReference type="Proteomes" id="UP000499080">
    <property type="component" value="Unassembled WGS sequence"/>
</dbReference>
<evidence type="ECO:0008006" key="4">
    <source>
        <dbReference type="Google" id="ProtNLM"/>
    </source>
</evidence>
<organism evidence="2 3">
    <name type="scientific">Araneus ventricosus</name>
    <name type="common">Orbweaver spider</name>
    <name type="synonym">Epeira ventricosa</name>
    <dbReference type="NCBI Taxonomy" id="182803"/>
    <lineage>
        <taxon>Eukaryota</taxon>
        <taxon>Metazoa</taxon>
        <taxon>Ecdysozoa</taxon>
        <taxon>Arthropoda</taxon>
        <taxon>Chelicerata</taxon>
        <taxon>Arachnida</taxon>
        <taxon>Araneae</taxon>
        <taxon>Araneomorphae</taxon>
        <taxon>Entelegynae</taxon>
        <taxon>Araneoidea</taxon>
        <taxon>Araneidae</taxon>
        <taxon>Araneus</taxon>
    </lineage>
</organism>
<reference evidence="2 3" key="1">
    <citation type="journal article" date="2019" name="Sci. Rep.">
        <title>Orb-weaving spider Araneus ventricosus genome elucidates the spidroin gene catalogue.</title>
        <authorList>
            <person name="Kono N."/>
            <person name="Nakamura H."/>
            <person name="Ohtoshi R."/>
            <person name="Moran D.A.P."/>
            <person name="Shinohara A."/>
            <person name="Yoshida Y."/>
            <person name="Fujiwara M."/>
            <person name="Mori M."/>
            <person name="Tomita M."/>
            <person name="Arakawa K."/>
        </authorList>
    </citation>
    <scope>NUCLEOTIDE SEQUENCE [LARGE SCALE GENOMIC DNA]</scope>
</reference>
<name>A0A4Y2I581_ARAVE</name>
<dbReference type="AlphaFoldDB" id="A0A4Y2I581"/>
<gene>
    <name evidence="2" type="ORF">AVEN_157537_1</name>
</gene>
<feature type="region of interest" description="Disordered" evidence="1">
    <location>
        <begin position="52"/>
        <end position="83"/>
    </location>
</feature>
<evidence type="ECO:0000313" key="3">
    <source>
        <dbReference type="Proteomes" id="UP000499080"/>
    </source>
</evidence>